<comment type="caution">
    <text evidence="7">The sequence shown here is derived from an EMBL/GenBank/DDBJ whole genome shotgun (WGS) entry which is preliminary data.</text>
</comment>
<evidence type="ECO:0000313" key="8">
    <source>
        <dbReference type="Proteomes" id="UP000462152"/>
    </source>
</evidence>
<evidence type="ECO:0000256" key="3">
    <source>
        <dbReference type="ARBA" id="ARBA00022989"/>
    </source>
</evidence>
<dbReference type="EMBL" id="WOGT01000003">
    <property type="protein sequence ID" value="MUN54964.1"/>
    <property type="molecule type" value="Genomic_DNA"/>
</dbReference>
<evidence type="ECO:0000256" key="5">
    <source>
        <dbReference type="RuleBase" id="RU363032"/>
    </source>
</evidence>
<dbReference type="SUPFAM" id="SSF161098">
    <property type="entry name" value="MetI-like"/>
    <property type="match status" value="2"/>
</dbReference>
<accession>A0A7K1LIE2</accession>
<comment type="similarity">
    <text evidence="5">Belongs to the binding-protein-dependent transport system permease family.</text>
</comment>
<proteinExistence type="inferred from homology"/>
<evidence type="ECO:0000256" key="4">
    <source>
        <dbReference type="ARBA" id="ARBA00023136"/>
    </source>
</evidence>
<feature type="transmembrane region" description="Helical" evidence="5">
    <location>
        <begin position="292"/>
        <end position="320"/>
    </location>
</feature>
<dbReference type="InterPro" id="IPR000515">
    <property type="entry name" value="MetI-like"/>
</dbReference>
<dbReference type="OrthoDB" id="9794684at2"/>
<evidence type="ECO:0000259" key="6">
    <source>
        <dbReference type="PROSITE" id="PS50928"/>
    </source>
</evidence>
<dbReference type="PANTHER" id="PTHR43496:SF1">
    <property type="entry name" value="POLYGALACTURONAN_RHAMNOGALACTURONAN TRANSPORT SYSTEM PERMEASE PROTEIN YTEP"/>
    <property type="match status" value="1"/>
</dbReference>
<dbReference type="GO" id="GO:0005886">
    <property type="term" value="C:plasma membrane"/>
    <property type="evidence" value="ECO:0007669"/>
    <property type="project" value="UniProtKB-SubCell"/>
</dbReference>
<evidence type="ECO:0000313" key="7">
    <source>
        <dbReference type="EMBL" id="MUN54964.1"/>
    </source>
</evidence>
<dbReference type="Pfam" id="PF00528">
    <property type="entry name" value="BPD_transp_1"/>
    <property type="match status" value="1"/>
</dbReference>
<evidence type="ECO:0000256" key="1">
    <source>
        <dbReference type="ARBA" id="ARBA00004141"/>
    </source>
</evidence>
<feature type="transmembrane region" description="Helical" evidence="5">
    <location>
        <begin position="188"/>
        <end position="206"/>
    </location>
</feature>
<keyword evidence="3 5" id="KW-1133">Transmembrane helix</keyword>
<feature type="transmembrane region" description="Helical" evidence="5">
    <location>
        <begin position="340"/>
        <end position="367"/>
    </location>
</feature>
<dbReference type="AlphaFoldDB" id="A0A7K1LIE2"/>
<sequence>MKNFITRSSWHVWALTAAVVLALYFIVLFPTLRLLGQAFSSRGLEGFTTSLQGGQGDQNVLLNTVILGVLVGLLGMIGGFVLAMARTRLNFRGKRLFHWIAMLPLISPPFAIATATVTLFGKRGIITDKLLGLEVDVYGLPGLVIVLALSFTPVSYMNFCGMIRNLDPTLEEAAQSLGASHIKTLTKVILPMLLPGFATAFLLLFVEAAADLANPLALGGDFHVLASEIYFAVAGNGDVAYAAGVALALLIPSVSVFFIQRYWVGKKSVVSVSGKPAGEPRPLSSPWIKAPIAVLAGAWMTLIVLMYVTIAVGGFASILGVDNTLSLEHYRFIFRLGSDAITTTVSMTLVAAPIAVIIGSLTAWLVVRRLKKSAGILDLIGVLGLAVPGTILGLGYAIAYSSPTWLFGHQLLPAIAAGGSVLGGAVGIIMVYVARGVPASQQSSIAALRQVSVSLEEAAASLGAGPMAVLRKVTAPLIAQSMLTGFTYTVTRSMTVITAIIFIVTPETKVMAGQILDEVDAGRFGNAFAYCTVLIGLVLAILIATELLNRLVSRRSHTSKETV</sequence>
<keyword evidence="5" id="KW-0813">Transport</keyword>
<dbReference type="PROSITE" id="PS50928">
    <property type="entry name" value="ABC_TM1"/>
    <property type="match status" value="2"/>
</dbReference>
<keyword evidence="8" id="KW-1185">Reference proteome</keyword>
<dbReference type="PANTHER" id="PTHR43496">
    <property type="entry name" value="PROTEIN LPLB"/>
    <property type="match status" value="1"/>
</dbReference>
<dbReference type="Proteomes" id="UP000462152">
    <property type="component" value="Unassembled WGS sequence"/>
</dbReference>
<keyword evidence="2 5" id="KW-0812">Transmembrane</keyword>
<feature type="transmembrane region" description="Helical" evidence="5">
    <location>
        <begin position="411"/>
        <end position="434"/>
    </location>
</feature>
<feature type="transmembrane region" description="Helical" evidence="5">
    <location>
        <begin position="60"/>
        <end position="84"/>
    </location>
</feature>
<dbReference type="InterPro" id="IPR035906">
    <property type="entry name" value="MetI-like_sf"/>
</dbReference>
<dbReference type="GO" id="GO:0055085">
    <property type="term" value="P:transmembrane transport"/>
    <property type="evidence" value="ECO:0007669"/>
    <property type="project" value="InterPro"/>
</dbReference>
<organism evidence="7 8">
    <name type="scientific">Rothia koreensis</name>
    <dbReference type="NCBI Taxonomy" id="592378"/>
    <lineage>
        <taxon>Bacteria</taxon>
        <taxon>Bacillati</taxon>
        <taxon>Actinomycetota</taxon>
        <taxon>Actinomycetes</taxon>
        <taxon>Micrococcales</taxon>
        <taxon>Micrococcaceae</taxon>
        <taxon>Rothia</taxon>
    </lineage>
</organism>
<dbReference type="Gene3D" id="1.10.3720.10">
    <property type="entry name" value="MetI-like"/>
    <property type="match status" value="2"/>
</dbReference>
<keyword evidence="4 5" id="KW-0472">Membrane</keyword>
<feature type="transmembrane region" description="Helical" evidence="5">
    <location>
        <begin position="239"/>
        <end position="259"/>
    </location>
</feature>
<feature type="transmembrane region" description="Helical" evidence="5">
    <location>
        <begin position="477"/>
        <end position="504"/>
    </location>
</feature>
<feature type="transmembrane region" description="Helical" evidence="5">
    <location>
        <begin position="524"/>
        <end position="548"/>
    </location>
</feature>
<reference evidence="7 8" key="1">
    <citation type="submission" date="2019-12" db="EMBL/GenBank/DDBJ databases">
        <authorList>
            <person name="Li J."/>
            <person name="Shi Y."/>
            <person name="Xu G."/>
            <person name="Xiao D."/>
            <person name="Ran X."/>
        </authorList>
    </citation>
    <scope>NUCLEOTIDE SEQUENCE [LARGE SCALE GENOMIC DNA]</scope>
    <source>
        <strain evidence="7 8">JCM 15915</strain>
    </source>
</reference>
<feature type="transmembrane region" description="Helical" evidence="5">
    <location>
        <begin position="12"/>
        <end position="32"/>
    </location>
</feature>
<dbReference type="CDD" id="cd06261">
    <property type="entry name" value="TM_PBP2"/>
    <property type="match status" value="2"/>
</dbReference>
<name>A0A7K1LIE2_9MICC</name>
<feature type="domain" description="ABC transmembrane type-1" evidence="6">
    <location>
        <begin position="61"/>
        <end position="260"/>
    </location>
</feature>
<comment type="subcellular location">
    <subcellularLocation>
        <location evidence="5">Cell membrane</location>
        <topology evidence="5">Multi-pass membrane protein</topology>
    </subcellularLocation>
    <subcellularLocation>
        <location evidence="1">Membrane</location>
        <topology evidence="1">Multi-pass membrane protein</topology>
    </subcellularLocation>
</comment>
<protein>
    <submittedName>
        <fullName evidence="7">ABC transporter permease subunit</fullName>
    </submittedName>
</protein>
<evidence type="ECO:0000256" key="2">
    <source>
        <dbReference type="ARBA" id="ARBA00022692"/>
    </source>
</evidence>
<dbReference type="RefSeq" id="WP_129315079.1">
    <property type="nucleotide sequence ID" value="NZ_JBFCQO010000005.1"/>
</dbReference>
<feature type="transmembrane region" description="Helical" evidence="5">
    <location>
        <begin position="140"/>
        <end position="159"/>
    </location>
</feature>
<feature type="domain" description="ABC transmembrane type-1" evidence="6">
    <location>
        <begin position="341"/>
        <end position="545"/>
    </location>
</feature>
<feature type="transmembrane region" description="Helical" evidence="5">
    <location>
        <begin position="379"/>
        <end position="399"/>
    </location>
</feature>
<gene>
    <name evidence="7" type="ORF">GMA10_07020</name>
</gene>
<feature type="transmembrane region" description="Helical" evidence="5">
    <location>
        <begin position="96"/>
        <end position="120"/>
    </location>
</feature>